<accession>K6V2G0</accession>
<sequence length="186" mass="21835">VAMQIKPTFACVRQLYLRSITGKSVKNFMIIEYEEYIEKKSTLYEQFKKLYIQAYEKDVFYKKCKYYNPKNAIPKLKCEKKISEREKSKAASHDHCLLDPTQFSGQKSDSTKTFGYVFLGVVVPSMTSGLLYKFTPLGSRLRNGFEWIKYKVSNVNEEENILFSQKHESFNPNNDDREHYIGYHTA</sequence>
<dbReference type="Pfam" id="PF05795">
    <property type="entry name" value="Plasmodium_Vir"/>
    <property type="match status" value="1"/>
</dbReference>
<dbReference type="EMBL" id="DF157167">
    <property type="protein sequence ID" value="GAB69445.1"/>
    <property type="molecule type" value="Genomic_DNA"/>
</dbReference>
<feature type="non-terminal residue" evidence="1">
    <location>
        <position position="1"/>
    </location>
</feature>
<dbReference type="AlphaFoldDB" id="K6V2G0"/>
<dbReference type="InterPro" id="IPR008780">
    <property type="entry name" value="Plasmodium_Vir"/>
</dbReference>
<dbReference type="Proteomes" id="UP000006319">
    <property type="component" value="Unassembled WGS sequence"/>
</dbReference>
<organism evidence="1 2">
    <name type="scientific">Plasmodium cynomolgi (strain B)</name>
    <dbReference type="NCBI Taxonomy" id="1120755"/>
    <lineage>
        <taxon>Eukaryota</taxon>
        <taxon>Sar</taxon>
        <taxon>Alveolata</taxon>
        <taxon>Apicomplexa</taxon>
        <taxon>Aconoidasida</taxon>
        <taxon>Haemosporida</taxon>
        <taxon>Plasmodiidae</taxon>
        <taxon>Plasmodium</taxon>
        <taxon>Plasmodium (Plasmodium)</taxon>
    </lineage>
</organism>
<evidence type="ECO:0000313" key="1">
    <source>
        <dbReference type="EMBL" id="GAB69445.1"/>
    </source>
</evidence>
<name>K6V2G0_PLACD</name>
<dbReference type="GeneID" id="14695987"/>
<dbReference type="OrthoDB" id="389074at2759"/>
<reference evidence="1 2" key="1">
    <citation type="journal article" date="2012" name="Nat. Genet.">
        <title>Plasmodium cynomolgi genome sequences provide insight into Plasmodium vivax and the monkey malaria clade.</title>
        <authorList>
            <person name="Tachibana S."/>
            <person name="Sullivan S.A."/>
            <person name="Kawai S."/>
            <person name="Nakamura S."/>
            <person name="Kim H.R."/>
            <person name="Goto N."/>
            <person name="Arisue N."/>
            <person name="Palacpac N.M.Q."/>
            <person name="Honma H."/>
            <person name="Yagi M."/>
            <person name="Tougan T."/>
            <person name="Katakai Y."/>
            <person name="Kaneko O."/>
            <person name="Mita T."/>
            <person name="Kita K."/>
            <person name="Yasutomi Y."/>
            <person name="Sutton P.L."/>
            <person name="Shakhbatyan R."/>
            <person name="Horii T."/>
            <person name="Yasunaga T."/>
            <person name="Barnwell J.W."/>
            <person name="Escalante A.A."/>
            <person name="Carlton J.M."/>
            <person name="Tanabe K."/>
        </authorList>
    </citation>
    <scope>NUCLEOTIDE SEQUENCE [LARGE SCALE GENOMIC DNA]</scope>
    <source>
        <strain evidence="1 2">B</strain>
    </source>
</reference>
<proteinExistence type="predicted"/>
<gene>
    <name evidence="1" type="ORF">PCYB_001930</name>
</gene>
<dbReference type="RefSeq" id="XP_004227663.1">
    <property type="nucleotide sequence ID" value="XM_004227615.1"/>
</dbReference>
<dbReference type="VEuPathDB" id="PlasmoDB:PCYB_001930"/>
<keyword evidence="2" id="KW-1185">Reference proteome</keyword>
<evidence type="ECO:0000313" key="2">
    <source>
        <dbReference type="Proteomes" id="UP000006319"/>
    </source>
</evidence>
<dbReference type="KEGG" id="pcy:PCYB_001930"/>
<protein>
    <recommendedName>
        <fullName evidence="3">CYIR protein</fullName>
    </recommendedName>
</protein>
<evidence type="ECO:0008006" key="3">
    <source>
        <dbReference type="Google" id="ProtNLM"/>
    </source>
</evidence>